<keyword evidence="2" id="KW-1185">Reference proteome</keyword>
<dbReference type="EMBL" id="QZWZ01000164">
    <property type="protein sequence ID" value="RJT18827.1"/>
    <property type="molecule type" value="Genomic_DNA"/>
</dbReference>
<reference evidence="1 2" key="1">
    <citation type="submission" date="2018-09" db="EMBL/GenBank/DDBJ databases">
        <title>Mesorhizobium carmichaelinearum sp. nov. isolated from Carmichaelinea spp. root nodules in New Zealand.</title>
        <authorList>
            <person name="De Meyer S.E."/>
        </authorList>
    </citation>
    <scope>NUCLEOTIDE SEQUENCE [LARGE SCALE GENOMIC DNA]</scope>
    <source>
        <strain evidence="1 2">ICMP19557</strain>
    </source>
</reference>
<gene>
    <name evidence="1" type="ORF">D3227_40380</name>
</gene>
<dbReference type="AlphaFoldDB" id="A0A3A5JKK8"/>
<name>A0A3A5JKK8_9HYPH</name>
<accession>A0A3A5JKK8</accession>
<protein>
    <submittedName>
        <fullName evidence="1">Uncharacterized protein</fullName>
    </submittedName>
</protein>
<dbReference type="Proteomes" id="UP000272706">
    <property type="component" value="Unassembled WGS sequence"/>
</dbReference>
<proteinExistence type="predicted"/>
<comment type="caution">
    <text evidence="1">The sequence shown here is derived from an EMBL/GenBank/DDBJ whole genome shotgun (WGS) entry which is preliminary data.</text>
</comment>
<organism evidence="1 2">
    <name type="scientific">Mesorhizobium waimense</name>
    <dbReference type="NCBI Taxonomy" id="1300307"/>
    <lineage>
        <taxon>Bacteria</taxon>
        <taxon>Pseudomonadati</taxon>
        <taxon>Pseudomonadota</taxon>
        <taxon>Alphaproteobacteria</taxon>
        <taxon>Hyphomicrobiales</taxon>
        <taxon>Phyllobacteriaceae</taxon>
        <taxon>Mesorhizobium</taxon>
    </lineage>
</organism>
<sequence>MTLEGHRREILVLARTGYVVLRIEPAPLACLAPLRVATGLPGVVCGKGRNPTLRLWPAIFSGEIDVFPGDRRSRLISRMPSVAPA</sequence>
<evidence type="ECO:0000313" key="1">
    <source>
        <dbReference type="EMBL" id="RJT18827.1"/>
    </source>
</evidence>
<evidence type="ECO:0000313" key="2">
    <source>
        <dbReference type="Proteomes" id="UP000272706"/>
    </source>
</evidence>